<name>A0AAE0G269_9CHLO</name>
<organism evidence="1 2">
    <name type="scientific">Cymbomonas tetramitiformis</name>
    <dbReference type="NCBI Taxonomy" id="36881"/>
    <lineage>
        <taxon>Eukaryota</taxon>
        <taxon>Viridiplantae</taxon>
        <taxon>Chlorophyta</taxon>
        <taxon>Pyramimonadophyceae</taxon>
        <taxon>Pyramimonadales</taxon>
        <taxon>Pyramimonadaceae</taxon>
        <taxon>Cymbomonas</taxon>
    </lineage>
</organism>
<proteinExistence type="predicted"/>
<evidence type="ECO:0000313" key="2">
    <source>
        <dbReference type="Proteomes" id="UP001190700"/>
    </source>
</evidence>
<gene>
    <name evidence="1" type="ORF">CYMTET_22007</name>
</gene>
<accession>A0AAE0G269</accession>
<reference evidence="1 2" key="1">
    <citation type="journal article" date="2015" name="Genome Biol. Evol.">
        <title>Comparative Genomics of a Bacterivorous Green Alga Reveals Evolutionary Causalities and Consequences of Phago-Mixotrophic Mode of Nutrition.</title>
        <authorList>
            <person name="Burns J.A."/>
            <person name="Paasch A."/>
            <person name="Narechania A."/>
            <person name="Kim E."/>
        </authorList>
    </citation>
    <scope>NUCLEOTIDE SEQUENCE [LARGE SCALE GENOMIC DNA]</scope>
    <source>
        <strain evidence="1 2">PLY_AMNH</strain>
    </source>
</reference>
<feature type="non-terminal residue" evidence="1">
    <location>
        <position position="1"/>
    </location>
</feature>
<dbReference type="Proteomes" id="UP001190700">
    <property type="component" value="Unassembled WGS sequence"/>
</dbReference>
<sequence>SEVHWQVQRRGPESHPFCQELGAQRRRGRSAPRVRAPLCNAGLVRGVLAHPAHAGGAHEGAGLPHLPYLRACTAVPGGLTPLCAERQAHGGSIWERLAQIECSGM</sequence>
<dbReference type="EMBL" id="LGRX02010877">
    <property type="protein sequence ID" value="KAK3269556.1"/>
    <property type="molecule type" value="Genomic_DNA"/>
</dbReference>
<dbReference type="AlphaFoldDB" id="A0AAE0G269"/>
<feature type="non-terminal residue" evidence="1">
    <location>
        <position position="105"/>
    </location>
</feature>
<comment type="caution">
    <text evidence="1">The sequence shown here is derived from an EMBL/GenBank/DDBJ whole genome shotgun (WGS) entry which is preliminary data.</text>
</comment>
<protein>
    <submittedName>
        <fullName evidence="1">Uncharacterized protein</fullName>
    </submittedName>
</protein>
<keyword evidence="2" id="KW-1185">Reference proteome</keyword>
<evidence type="ECO:0000313" key="1">
    <source>
        <dbReference type="EMBL" id="KAK3269556.1"/>
    </source>
</evidence>